<dbReference type="Pfam" id="PF00583">
    <property type="entry name" value="Acetyltransf_1"/>
    <property type="match status" value="1"/>
</dbReference>
<dbReference type="InterPro" id="IPR000182">
    <property type="entry name" value="GNAT_dom"/>
</dbReference>
<name>W0FR49_9BACT</name>
<keyword evidence="2" id="KW-0808">Transferase</keyword>
<dbReference type="GO" id="GO:0016747">
    <property type="term" value="F:acyltransferase activity, transferring groups other than amino-acyl groups"/>
    <property type="evidence" value="ECO:0007669"/>
    <property type="project" value="InterPro"/>
</dbReference>
<reference evidence="2" key="1">
    <citation type="journal article" date="2013" name="PLoS ONE">
        <title>Metagenomic insights into the carbohydrate-active enzymes carried by the microorganisms adhering to solid digesta in the rumen of cows.</title>
        <authorList>
            <person name="Wang L."/>
            <person name="Hatem A."/>
            <person name="Catalyurek U.V."/>
            <person name="Morrison M."/>
            <person name="Yu Z."/>
        </authorList>
    </citation>
    <scope>NUCLEOTIDE SEQUENCE</scope>
</reference>
<evidence type="ECO:0000259" key="1">
    <source>
        <dbReference type="PROSITE" id="PS51186"/>
    </source>
</evidence>
<dbReference type="SUPFAM" id="SSF55729">
    <property type="entry name" value="Acyl-CoA N-acyltransferases (Nat)"/>
    <property type="match status" value="1"/>
</dbReference>
<dbReference type="PROSITE" id="PS51186">
    <property type="entry name" value="GNAT"/>
    <property type="match status" value="1"/>
</dbReference>
<accession>W0FR49</accession>
<dbReference type="EMBL" id="KC246839">
    <property type="protein sequence ID" value="AHF25500.1"/>
    <property type="molecule type" value="Genomic_DNA"/>
</dbReference>
<evidence type="ECO:0000313" key="2">
    <source>
        <dbReference type="EMBL" id="AHF25500.1"/>
    </source>
</evidence>
<feature type="domain" description="N-acetyltransferase" evidence="1">
    <location>
        <begin position="1"/>
        <end position="162"/>
    </location>
</feature>
<dbReference type="InterPro" id="IPR016181">
    <property type="entry name" value="Acyl_CoA_acyltransferase"/>
</dbReference>
<dbReference type="AlphaFoldDB" id="W0FR49"/>
<dbReference type="CDD" id="cd04301">
    <property type="entry name" value="NAT_SF"/>
    <property type="match status" value="1"/>
</dbReference>
<sequence>MLRIMKSMENKYLIPSLSLVEDVFAKSDSPEEGKTVRALVEEIRAKKYYLPELELIMVDEEDRILGYAMFSRFHLEGRYEDELLILTPVAVRTEYQRQHISKELIEYGFKKAAAFGYKAVLVEGDPKNYNPRGFVTSADYGITAGPDIHLPHPACLMVKELVKGALEHIHGTVDYSFYNTLHEGE</sequence>
<protein>
    <submittedName>
        <fullName evidence="2">Acetyltransferase, GNAT family</fullName>
    </submittedName>
</protein>
<dbReference type="Gene3D" id="3.40.630.30">
    <property type="match status" value="1"/>
</dbReference>
<proteinExistence type="predicted"/>
<organism evidence="2">
    <name type="scientific">uncultured bacterium Contigcl_7</name>
    <dbReference type="NCBI Taxonomy" id="1393677"/>
    <lineage>
        <taxon>Bacteria</taxon>
        <taxon>environmental samples</taxon>
    </lineage>
</organism>